<dbReference type="PROSITE" id="PS51635">
    <property type="entry name" value="PNPLA"/>
    <property type="match status" value="1"/>
</dbReference>
<evidence type="ECO:0000256" key="3">
    <source>
        <dbReference type="ARBA" id="ARBA00023098"/>
    </source>
</evidence>
<evidence type="ECO:0000313" key="6">
    <source>
        <dbReference type="EMBL" id="AJU15318.1"/>
    </source>
</evidence>
<dbReference type="InterPro" id="IPR016035">
    <property type="entry name" value="Acyl_Trfase/lysoPLipase"/>
</dbReference>
<dbReference type="SUPFAM" id="SSF52151">
    <property type="entry name" value="FabD/lysophospholipase-like"/>
    <property type="match status" value="1"/>
</dbReference>
<dbReference type="InterPro" id="IPR050301">
    <property type="entry name" value="NTE"/>
</dbReference>
<reference evidence="6" key="1">
    <citation type="submission" date="2014-11" db="EMBL/GenBank/DDBJ databases">
        <title>Characterization of a novel thermostable patatin-like protein from a Guaymas basin metagenomic library.</title>
        <authorList>
            <person name="Fu L."/>
        </authorList>
    </citation>
    <scope>NUCLEOTIDE SEQUENCE</scope>
</reference>
<sequence length="311" mass="35174">NKALLVIELYIKIRYINEHRKEDKEPKEINQGYLTMFSQKKIGLALGEGGARGLVHIGILQVFEENNIDVDIIAGTSIGAIIGAMYCEKKDPFEVETRFREFIKSDLYEDVGFLNLEKRGDRQPVSWDQIYSKVKGTIALTLAQTKLSIFDIKKFEKVIDFLIRTETFDQCKIPLVVVGTDLRYGRDIPLCIGDLKRSVMASASVPGFFPPVEINNRLLSDGAIACPVPVKYAKLRDDTTTIAVAVPPKLKPIQDIENAVELLIRAEEINMYYLTCEMIKEADISIIPDIGDIQWNEFHHIDNLIEIGREA</sequence>
<dbReference type="PANTHER" id="PTHR14226">
    <property type="entry name" value="NEUROPATHY TARGET ESTERASE/SWISS CHEESE D.MELANOGASTER"/>
    <property type="match status" value="1"/>
</dbReference>
<dbReference type="GO" id="GO:0016787">
    <property type="term" value="F:hydrolase activity"/>
    <property type="evidence" value="ECO:0007669"/>
    <property type="project" value="UniProtKB-UniRule"/>
</dbReference>
<keyword evidence="2 4" id="KW-0442">Lipid degradation</keyword>
<evidence type="ECO:0000256" key="4">
    <source>
        <dbReference type="PROSITE-ProRule" id="PRU01161"/>
    </source>
</evidence>
<name>A0A0D4HPV4_9BACT</name>
<dbReference type="Pfam" id="PF01734">
    <property type="entry name" value="Patatin"/>
    <property type="match status" value="1"/>
</dbReference>
<dbReference type="Gene3D" id="3.40.1090.10">
    <property type="entry name" value="Cytosolic phospholipase A2 catalytic domain"/>
    <property type="match status" value="1"/>
</dbReference>
<feature type="short sequence motif" description="GXSXG" evidence="4">
    <location>
        <begin position="75"/>
        <end position="79"/>
    </location>
</feature>
<evidence type="ECO:0000256" key="1">
    <source>
        <dbReference type="ARBA" id="ARBA00022801"/>
    </source>
</evidence>
<feature type="active site" description="Proton acceptor" evidence="4">
    <location>
        <position position="221"/>
    </location>
</feature>
<dbReference type="GO" id="GO:0016042">
    <property type="term" value="P:lipid catabolic process"/>
    <property type="evidence" value="ECO:0007669"/>
    <property type="project" value="UniProtKB-UniRule"/>
</dbReference>
<proteinExistence type="predicted"/>
<dbReference type="PANTHER" id="PTHR14226:SF29">
    <property type="entry name" value="NEUROPATHY TARGET ESTERASE SWS"/>
    <property type="match status" value="1"/>
</dbReference>
<dbReference type="InterPro" id="IPR002641">
    <property type="entry name" value="PNPLA_dom"/>
</dbReference>
<dbReference type="EMBL" id="KP148254">
    <property type="protein sequence ID" value="AJU15318.1"/>
    <property type="molecule type" value="Genomic_DNA"/>
</dbReference>
<keyword evidence="3 4" id="KW-0443">Lipid metabolism</keyword>
<accession>A0A0D4HPV4</accession>
<organism evidence="6">
    <name type="scientific">uncultured Parabacteroides sp</name>
    <dbReference type="NCBI Taxonomy" id="512312"/>
    <lineage>
        <taxon>Bacteria</taxon>
        <taxon>Pseudomonadati</taxon>
        <taxon>Bacteroidota</taxon>
        <taxon>Bacteroidia</taxon>
        <taxon>Bacteroidales</taxon>
        <taxon>Tannerellaceae</taxon>
        <taxon>Parabacteroides</taxon>
        <taxon>environmental samples</taxon>
    </lineage>
</organism>
<feature type="active site" description="Nucleophile" evidence="4">
    <location>
        <position position="77"/>
    </location>
</feature>
<evidence type="ECO:0000259" key="5">
    <source>
        <dbReference type="PROSITE" id="PS51635"/>
    </source>
</evidence>
<feature type="non-terminal residue" evidence="6">
    <location>
        <position position="1"/>
    </location>
</feature>
<feature type="short sequence motif" description="DGA/G" evidence="4">
    <location>
        <begin position="221"/>
        <end position="223"/>
    </location>
</feature>
<dbReference type="AlphaFoldDB" id="A0A0D4HPV4"/>
<keyword evidence="1 4" id="KW-0378">Hydrolase</keyword>
<evidence type="ECO:0000256" key="2">
    <source>
        <dbReference type="ARBA" id="ARBA00022963"/>
    </source>
</evidence>
<feature type="non-terminal residue" evidence="6">
    <location>
        <position position="311"/>
    </location>
</feature>
<protein>
    <submittedName>
        <fullName evidence="6">Patatin-like protein</fullName>
    </submittedName>
</protein>
<feature type="domain" description="PNPLA" evidence="5">
    <location>
        <begin position="44"/>
        <end position="234"/>
    </location>
</feature>
<comment type="caution">
    <text evidence="4">Lacks conserved residue(s) required for the propagation of feature annotation.</text>
</comment>